<dbReference type="Proteomes" id="UP001334804">
    <property type="component" value="Chromosome"/>
</dbReference>
<evidence type="ECO:0000313" key="3">
    <source>
        <dbReference type="Proteomes" id="UP001334804"/>
    </source>
</evidence>
<proteinExistence type="predicted"/>
<dbReference type="RefSeq" id="WP_326564528.1">
    <property type="nucleotide sequence ID" value="NZ_CP109071.1"/>
</dbReference>
<dbReference type="EMBL" id="CP109071">
    <property type="protein sequence ID" value="WSA34522.1"/>
    <property type="molecule type" value="Genomic_DNA"/>
</dbReference>
<organism evidence="2 3">
    <name type="scientific">Micromonospora peucetia</name>
    <dbReference type="NCBI Taxonomy" id="47871"/>
    <lineage>
        <taxon>Bacteria</taxon>
        <taxon>Bacillati</taxon>
        <taxon>Actinomycetota</taxon>
        <taxon>Actinomycetes</taxon>
        <taxon>Micromonosporales</taxon>
        <taxon>Micromonosporaceae</taxon>
        <taxon>Micromonospora</taxon>
    </lineage>
</organism>
<evidence type="ECO:0000256" key="1">
    <source>
        <dbReference type="SAM" id="MobiDB-lite"/>
    </source>
</evidence>
<feature type="region of interest" description="Disordered" evidence="1">
    <location>
        <begin position="50"/>
        <end position="72"/>
    </location>
</feature>
<evidence type="ECO:0008006" key="4">
    <source>
        <dbReference type="Google" id="ProtNLM"/>
    </source>
</evidence>
<reference evidence="2 3" key="1">
    <citation type="submission" date="2022-10" db="EMBL/GenBank/DDBJ databases">
        <title>The complete genomes of actinobacterial strains from the NBC collection.</title>
        <authorList>
            <person name="Joergensen T.S."/>
            <person name="Alvarez Arevalo M."/>
            <person name="Sterndorff E.B."/>
            <person name="Faurdal D."/>
            <person name="Vuksanovic O."/>
            <person name="Mourched A.-S."/>
            <person name="Charusanti P."/>
            <person name="Shaw S."/>
            <person name="Blin K."/>
            <person name="Weber T."/>
        </authorList>
    </citation>
    <scope>NUCLEOTIDE SEQUENCE [LARGE SCALE GENOMIC DNA]</scope>
    <source>
        <strain evidence="2 3">NBC 01809</strain>
    </source>
</reference>
<name>A0ABZ1EJS4_9ACTN</name>
<accession>A0ABZ1EJS4</accession>
<protein>
    <recommendedName>
        <fullName evidence="4">Secreted protein</fullName>
    </recommendedName>
</protein>
<keyword evidence="3" id="KW-1185">Reference proteome</keyword>
<gene>
    <name evidence="2" type="ORF">OIE14_11010</name>
</gene>
<evidence type="ECO:0000313" key="2">
    <source>
        <dbReference type="EMBL" id="WSA34522.1"/>
    </source>
</evidence>
<sequence>MRHGTWANLTAATIAVFTGGQPCASGCGWPVAPAATAGPDGTPGVFDRHPGCEPGGQQLRLIAGGKTNRRAA</sequence>